<organism evidence="8 9">
    <name type="scientific">Venturia nashicola</name>
    <dbReference type="NCBI Taxonomy" id="86259"/>
    <lineage>
        <taxon>Eukaryota</taxon>
        <taxon>Fungi</taxon>
        <taxon>Dikarya</taxon>
        <taxon>Ascomycota</taxon>
        <taxon>Pezizomycotina</taxon>
        <taxon>Dothideomycetes</taxon>
        <taxon>Pleosporomycetidae</taxon>
        <taxon>Venturiales</taxon>
        <taxon>Venturiaceae</taxon>
        <taxon>Venturia</taxon>
    </lineage>
</organism>
<reference evidence="8 9" key="1">
    <citation type="submission" date="2019-04" db="EMBL/GenBank/DDBJ databases">
        <title>High contiguity whole genome sequence and gene annotation resource for two Venturia nashicola isolates.</title>
        <authorList>
            <person name="Prokchorchik M."/>
            <person name="Won K."/>
            <person name="Lee Y."/>
            <person name="Choi E.D."/>
            <person name="Segonzac C."/>
            <person name="Sohn K.H."/>
        </authorList>
    </citation>
    <scope>NUCLEOTIDE SEQUENCE [LARGE SCALE GENOMIC DNA]</scope>
    <source>
        <strain evidence="8 9">PRI2</strain>
    </source>
</reference>
<dbReference type="SUPFAM" id="SSF103473">
    <property type="entry name" value="MFS general substrate transporter"/>
    <property type="match status" value="1"/>
</dbReference>
<sequence>MSVSLDEAALFRARYAVHIRPRWPDLKGGYKYRAWPLTAIYHLPQLPSTCDLTPPMAAIFRDSPAGQILRLFVGWKIAPYMDEKENFQLSRTISRPGHVPAPGTEATDRDNIENEKDDDSETDRLEGEMEATEDKEIKLERNDTNPTGAPEGTPDHNLVEFMGADDEDNPQNWSAKKKCFVFMQICLLTFSIYSASAIITPAEGVFIEIWGASRQTSSLVLSMYVLGYGLGPLIFSPMSEMPSVGRNIAYISSFLTFIVITAIGSRVNNFAGLVVLSHHLITSLTQLGFFGGPVLATGAASAQDLFPFNKVPYALSCWAVFGYAGPALGPVLSGFSVPLSSWRWSMYETLILCGFTFVLLFFALPETNAEYILGKRAQRLRLKTGDESIKTRSEIHAGGKDWIQLITYHLTMPFKITILDPSVLFINLYTGLVYCIYYSFFESFPLVYLNTYNFTIGIMGVIFISVIIGAAIGLLIYVTLVYYIYEPYTLTHGIGSPEYRLVPGIFAAALAPVGMFIFGYAAKSDISWVAPTVGIALYAACSFILVNVIFVYLPISYPRYAASVFAANGFLRSAMACGAIHFSQPLFNNLGVGNGCAVLGGLAAACLATHIAAAPTTDTTPKAGNKLVAEDLSSTTLRSSSSPPHQPSPSPFPRQQNRPNSSVERAADTPPHPHTNCWYIFPLGFLYQLLQLSLAKVDLVLAEPIYGAYSEFYAGLSPDITAKDNGAFVAPWGHTSTPRKDIAKSCQSKEEGGTGMAAAFWDWTEKQVDQYV</sequence>
<accession>A0A4Z1NPG6</accession>
<feature type="transmembrane region" description="Helical" evidence="6">
    <location>
        <begin position="452"/>
        <end position="485"/>
    </location>
</feature>
<dbReference type="PANTHER" id="PTHR23502">
    <property type="entry name" value="MAJOR FACILITATOR SUPERFAMILY"/>
    <property type="match status" value="1"/>
</dbReference>
<dbReference type="PROSITE" id="PS50850">
    <property type="entry name" value="MFS"/>
    <property type="match status" value="1"/>
</dbReference>
<keyword evidence="9" id="KW-1185">Reference proteome</keyword>
<feature type="transmembrane region" description="Helical" evidence="6">
    <location>
        <begin position="219"/>
        <end position="236"/>
    </location>
</feature>
<feature type="transmembrane region" description="Helical" evidence="6">
    <location>
        <begin position="422"/>
        <end position="440"/>
    </location>
</feature>
<dbReference type="STRING" id="86259.A0A4Z1NPG6"/>
<dbReference type="GO" id="GO:1990961">
    <property type="term" value="P:xenobiotic detoxification by transmembrane export across the plasma membrane"/>
    <property type="evidence" value="ECO:0007669"/>
    <property type="project" value="TreeGrafter"/>
</dbReference>
<feature type="transmembrane region" description="Helical" evidence="6">
    <location>
        <begin position="528"/>
        <end position="553"/>
    </location>
</feature>
<dbReference type="Proteomes" id="UP000298493">
    <property type="component" value="Unassembled WGS sequence"/>
</dbReference>
<proteinExistence type="predicted"/>
<feature type="transmembrane region" description="Helical" evidence="6">
    <location>
        <begin position="501"/>
        <end position="522"/>
    </location>
</feature>
<evidence type="ECO:0000313" key="9">
    <source>
        <dbReference type="Proteomes" id="UP000298493"/>
    </source>
</evidence>
<evidence type="ECO:0000313" key="8">
    <source>
        <dbReference type="EMBL" id="TID16116.1"/>
    </source>
</evidence>
<dbReference type="Pfam" id="PF07690">
    <property type="entry name" value="MFS_1"/>
    <property type="match status" value="1"/>
</dbReference>
<dbReference type="PANTHER" id="PTHR23502:SF23">
    <property type="entry name" value="FLUCONAZOLE RESISTANCE PROTEIN 1"/>
    <property type="match status" value="1"/>
</dbReference>
<evidence type="ECO:0000256" key="3">
    <source>
        <dbReference type="ARBA" id="ARBA00022989"/>
    </source>
</evidence>
<dbReference type="GO" id="GO:0015244">
    <property type="term" value="F:fluconazole transmembrane transporter activity"/>
    <property type="evidence" value="ECO:0007669"/>
    <property type="project" value="TreeGrafter"/>
</dbReference>
<evidence type="ECO:0000256" key="5">
    <source>
        <dbReference type="SAM" id="MobiDB-lite"/>
    </source>
</evidence>
<evidence type="ECO:0000256" key="4">
    <source>
        <dbReference type="ARBA" id="ARBA00023136"/>
    </source>
</evidence>
<feature type="transmembrane region" description="Helical" evidence="6">
    <location>
        <begin position="179"/>
        <end position="199"/>
    </location>
</feature>
<keyword evidence="3 6" id="KW-1133">Transmembrane helix</keyword>
<feature type="compositionally biased region" description="Basic and acidic residues" evidence="5">
    <location>
        <begin position="122"/>
        <end position="136"/>
    </location>
</feature>
<dbReference type="InterPro" id="IPR020846">
    <property type="entry name" value="MFS_dom"/>
</dbReference>
<keyword evidence="2 6" id="KW-0812">Transmembrane</keyword>
<dbReference type="GO" id="GO:0005886">
    <property type="term" value="C:plasma membrane"/>
    <property type="evidence" value="ECO:0007669"/>
    <property type="project" value="TreeGrafter"/>
</dbReference>
<dbReference type="InterPro" id="IPR036259">
    <property type="entry name" value="MFS_trans_sf"/>
</dbReference>
<dbReference type="CDD" id="cd17323">
    <property type="entry name" value="MFS_Tpo1_MDR_like"/>
    <property type="match status" value="1"/>
</dbReference>
<feature type="transmembrane region" description="Helical" evidence="6">
    <location>
        <begin position="279"/>
        <end position="299"/>
    </location>
</feature>
<feature type="domain" description="Major facilitator superfamily (MFS) profile" evidence="7">
    <location>
        <begin position="181"/>
        <end position="618"/>
    </location>
</feature>
<protein>
    <submittedName>
        <fullName evidence="8">Putative MFS transporter</fullName>
    </submittedName>
</protein>
<feature type="transmembrane region" description="Helical" evidence="6">
    <location>
        <begin position="344"/>
        <end position="364"/>
    </location>
</feature>
<gene>
    <name evidence="8" type="ORF">E6O75_ATG09174</name>
</gene>
<name>A0A4Z1NPG6_9PEZI</name>
<feature type="transmembrane region" description="Helical" evidence="6">
    <location>
        <begin position="311"/>
        <end position="332"/>
    </location>
</feature>
<feature type="region of interest" description="Disordered" evidence="5">
    <location>
        <begin position="635"/>
        <end position="669"/>
    </location>
</feature>
<evidence type="ECO:0000259" key="7">
    <source>
        <dbReference type="PROSITE" id="PS50850"/>
    </source>
</evidence>
<dbReference type="InterPro" id="IPR011701">
    <property type="entry name" value="MFS"/>
</dbReference>
<evidence type="ECO:0000256" key="2">
    <source>
        <dbReference type="ARBA" id="ARBA00022692"/>
    </source>
</evidence>
<evidence type="ECO:0000256" key="1">
    <source>
        <dbReference type="ARBA" id="ARBA00004141"/>
    </source>
</evidence>
<dbReference type="AlphaFoldDB" id="A0A4Z1NPG6"/>
<feature type="transmembrane region" description="Helical" evidence="6">
    <location>
        <begin position="248"/>
        <end position="267"/>
    </location>
</feature>
<dbReference type="EMBL" id="SNSC02000019">
    <property type="protein sequence ID" value="TID16116.1"/>
    <property type="molecule type" value="Genomic_DNA"/>
</dbReference>
<evidence type="ECO:0000256" key="6">
    <source>
        <dbReference type="SAM" id="Phobius"/>
    </source>
</evidence>
<keyword evidence="4 6" id="KW-0472">Membrane</keyword>
<dbReference type="Gene3D" id="1.20.1250.20">
    <property type="entry name" value="MFS general substrate transporter like domains"/>
    <property type="match status" value="1"/>
</dbReference>
<comment type="subcellular location">
    <subcellularLocation>
        <location evidence="1">Membrane</location>
        <topology evidence="1">Multi-pass membrane protein</topology>
    </subcellularLocation>
</comment>
<feature type="region of interest" description="Disordered" evidence="5">
    <location>
        <begin position="91"/>
        <end position="136"/>
    </location>
</feature>
<comment type="caution">
    <text evidence="8">The sequence shown here is derived from an EMBL/GenBank/DDBJ whole genome shotgun (WGS) entry which is preliminary data.</text>
</comment>